<feature type="domain" description="Methyl-accepting transducer" evidence="11">
    <location>
        <begin position="435"/>
        <end position="671"/>
    </location>
</feature>
<evidence type="ECO:0000256" key="8">
    <source>
        <dbReference type="ARBA" id="ARBA00029447"/>
    </source>
</evidence>
<dbReference type="InterPro" id="IPR004090">
    <property type="entry name" value="Chemotax_Me-accpt_rcpt"/>
</dbReference>
<accession>A0A2X2CC32</accession>
<protein>
    <submittedName>
        <fullName evidence="14">Chemotaxis sensory transducer</fullName>
    </submittedName>
    <submittedName>
        <fullName evidence="13">Methyl-accepting chemotaxis protein</fullName>
    </submittedName>
</protein>
<dbReference type="Gene3D" id="1.10.287.950">
    <property type="entry name" value="Methyl-accepting chemotaxis protein"/>
    <property type="match status" value="1"/>
</dbReference>
<evidence type="ECO:0000256" key="10">
    <source>
        <dbReference type="SAM" id="Phobius"/>
    </source>
</evidence>
<dbReference type="Proteomes" id="UP000250443">
    <property type="component" value="Unassembled WGS sequence"/>
</dbReference>
<dbReference type="Pfam" id="PF22673">
    <property type="entry name" value="MCP-like_PDC_1"/>
    <property type="match status" value="1"/>
</dbReference>
<dbReference type="PROSITE" id="PS50111">
    <property type="entry name" value="CHEMOTAXIS_TRANSDUC_2"/>
    <property type="match status" value="1"/>
</dbReference>
<dbReference type="InterPro" id="IPR004089">
    <property type="entry name" value="MCPsignal_dom"/>
</dbReference>
<evidence type="ECO:0000256" key="7">
    <source>
        <dbReference type="ARBA" id="ARBA00023224"/>
    </source>
</evidence>
<dbReference type="EMBL" id="JADMCD010000003">
    <property type="protein sequence ID" value="MBF8640782.1"/>
    <property type="molecule type" value="Genomic_DNA"/>
</dbReference>
<dbReference type="SMART" id="SM00304">
    <property type="entry name" value="HAMP"/>
    <property type="match status" value="2"/>
</dbReference>
<dbReference type="FunFam" id="1.10.287.950:FF:000001">
    <property type="entry name" value="Methyl-accepting chemotaxis sensory transducer"/>
    <property type="match status" value="1"/>
</dbReference>
<dbReference type="AlphaFoldDB" id="A0A2X2CC32"/>
<reference evidence="14 15" key="1">
    <citation type="submission" date="2018-06" db="EMBL/GenBank/DDBJ databases">
        <authorList>
            <consortium name="Pathogen Informatics"/>
            <person name="Doyle S."/>
        </authorList>
    </citation>
    <scope>NUCLEOTIDE SEQUENCE [LARGE SCALE GENOMIC DNA]</scope>
    <source>
        <strain evidence="14 15">NCTC11842</strain>
    </source>
</reference>
<keyword evidence="16" id="KW-1185">Reference proteome</keyword>
<keyword evidence="2" id="KW-1003">Cell membrane</keyword>
<dbReference type="GO" id="GO:0005886">
    <property type="term" value="C:plasma membrane"/>
    <property type="evidence" value="ECO:0007669"/>
    <property type="project" value="UniProtKB-SubCell"/>
</dbReference>
<name>A0A2X2CC32_PSELU</name>
<gene>
    <name evidence="14" type="primary">mcpB_3</name>
    <name evidence="13" type="ORF">IRZ65_08815</name>
    <name evidence="14" type="ORF">NCTC11842_02070</name>
</gene>
<dbReference type="CDD" id="cd12913">
    <property type="entry name" value="PDC1_MCP_like"/>
    <property type="match status" value="1"/>
</dbReference>
<dbReference type="GO" id="GO:0006935">
    <property type="term" value="P:chemotaxis"/>
    <property type="evidence" value="ECO:0007669"/>
    <property type="project" value="InterPro"/>
</dbReference>
<evidence type="ECO:0000256" key="3">
    <source>
        <dbReference type="ARBA" id="ARBA00022481"/>
    </source>
</evidence>
<dbReference type="SUPFAM" id="SSF58104">
    <property type="entry name" value="Methyl-accepting chemotaxis protein (MCP) signaling domain"/>
    <property type="match status" value="1"/>
</dbReference>
<dbReference type="PANTHER" id="PTHR32089:SF119">
    <property type="entry name" value="METHYL-ACCEPTING CHEMOTAXIS PROTEIN CTPL"/>
    <property type="match status" value="1"/>
</dbReference>
<feature type="domain" description="HAMP" evidence="12">
    <location>
        <begin position="376"/>
        <end position="430"/>
    </location>
</feature>
<dbReference type="GO" id="GO:0007165">
    <property type="term" value="P:signal transduction"/>
    <property type="evidence" value="ECO:0007669"/>
    <property type="project" value="UniProtKB-KW"/>
</dbReference>
<dbReference type="CDD" id="cd06225">
    <property type="entry name" value="HAMP"/>
    <property type="match status" value="1"/>
</dbReference>
<keyword evidence="3" id="KW-0488">Methylation</keyword>
<dbReference type="PANTHER" id="PTHR32089">
    <property type="entry name" value="METHYL-ACCEPTING CHEMOTAXIS PROTEIN MCPB"/>
    <property type="match status" value="1"/>
</dbReference>
<dbReference type="PROSITE" id="PS50885">
    <property type="entry name" value="HAMP"/>
    <property type="match status" value="1"/>
</dbReference>
<evidence type="ECO:0000256" key="6">
    <source>
        <dbReference type="ARBA" id="ARBA00023136"/>
    </source>
</evidence>
<organism evidence="14 15">
    <name type="scientific">Pseudomonas luteola</name>
    <dbReference type="NCBI Taxonomy" id="47886"/>
    <lineage>
        <taxon>Bacteria</taxon>
        <taxon>Pseudomonadati</taxon>
        <taxon>Pseudomonadota</taxon>
        <taxon>Gammaproteobacteria</taxon>
        <taxon>Pseudomonadales</taxon>
        <taxon>Pseudomonadaceae</taxon>
        <taxon>Pseudomonas</taxon>
    </lineage>
</organism>
<comment type="similarity">
    <text evidence="8">Belongs to the methyl-accepting chemotaxis (MCP) protein family.</text>
</comment>
<dbReference type="SMART" id="SM00283">
    <property type="entry name" value="MA"/>
    <property type="match status" value="1"/>
</dbReference>
<evidence type="ECO:0000313" key="16">
    <source>
        <dbReference type="Proteomes" id="UP000626180"/>
    </source>
</evidence>
<keyword evidence="6 10" id="KW-0472">Membrane</keyword>
<evidence type="ECO:0000313" key="15">
    <source>
        <dbReference type="Proteomes" id="UP000250443"/>
    </source>
</evidence>
<dbReference type="GO" id="GO:0004888">
    <property type="term" value="F:transmembrane signaling receptor activity"/>
    <property type="evidence" value="ECO:0007669"/>
    <property type="project" value="InterPro"/>
</dbReference>
<reference evidence="13 16" key="2">
    <citation type="submission" date="2020-10" db="EMBL/GenBank/DDBJ databases">
        <title>Genome sequences of Pseudomonas isolates.</title>
        <authorList>
            <person name="Wessels L."/>
            <person name="Reich F."/>
            <person name="Hammerl J."/>
        </authorList>
    </citation>
    <scope>NUCLEOTIDE SEQUENCE [LARGE SCALE GENOMIC DNA]</scope>
    <source>
        <strain evidence="13 16">20-MO00624-0</strain>
    </source>
</reference>
<evidence type="ECO:0000256" key="4">
    <source>
        <dbReference type="ARBA" id="ARBA00022692"/>
    </source>
</evidence>
<evidence type="ECO:0000256" key="1">
    <source>
        <dbReference type="ARBA" id="ARBA00004651"/>
    </source>
</evidence>
<dbReference type="EMBL" id="UAUF01000011">
    <property type="protein sequence ID" value="SPZ06152.1"/>
    <property type="molecule type" value="Genomic_DNA"/>
</dbReference>
<dbReference type="PRINTS" id="PR00260">
    <property type="entry name" value="CHEMTRNSDUCR"/>
</dbReference>
<evidence type="ECO:0000313" key="13">
    <source>
        <dbReference type="EMBL" id="MBF8640782.1"/>
    </source>
</evidence>
<evidence type="ECO:0000259" key="12">
    <source>
        <dbReference type="PROSITE" id="PS50885"/>
    </source>
</evidence>
<dbReference type="InterPro" id="IPR003660">
    <property type="entry name" value="HAMP_dom"/>
</dbReference>
<evidence type="ECO:0000256" key="2">
    <source>
        <dbReference type="ARBA" id="ARBA00022475"/>
    </source>
</evidence>
<dbReference type="Gene3D" id="3.30.450.20">
    <property type="entry name" value="PAS domain"/>
    <property type="match status" value="1"/>
</dbReference>
<keyword evidence="7 9" id="KW-0807">Transducer</keyword>
<feature type="transmembrane region" description="Helical" evidence="10">
    <location>
        <begin position="354"/>
        <end position="374"/>
    </location>
</feature>
<proteinExistence type="inferred from homology"/>
<keyword evidence="4 10" id="KW-0812">Transmembrane</keyword>
<evidence type="ECO:0000259" key="11">
    <source>
        <dbReference type="PROSITE" id="PS50111"/>
    </source>
</evidence>
<dbReference type="Proteomes" id="UP000626180">
    <property type="component" value="Unassembled WGS sequence"/>
</dbReference>
<evidence type="ECO:0000256" key="9">
    <source>
        <dbReference type="PROSITE-ProRule" id="PRU00284"/>
    </source>
</evidence>
<evidence type="ECO:0000313" key="14">
    <source>
        <dbReference type="EMBL" id="SPZ06152.1"/>
    </source>
</evidence>
<dbReference type="Pfam" id="PF00015">
    <property type="entry name" value="MCPsignal"/>
    <property type="match status" value="1"/>
</dbReference>
<comment type="subcellular location">
    <subcellularLocation>
        <location evidence="1">Cell membrane</location>
        <topology evidence="1">Multi-pass membrane protein</topology>
    </subcellularLocation>
</comment>
<dbReference type="CDD" id="cd11386">
    <property type="entry name" value="MCP_signal"/>
    <property type="match status" value="1"/>
</dbReference>
<sequence length="707" mass="75924">MKFKSIQYTIMAYAGACILAIVIALVGYALVTGERTQDQAAKGTEALFEKVIQERLISLADANVMHIQHDLEKPLNIAASLAQLSALAASDPSTSVHLSRDEQDRIVRNAMEKHPELLGAYLGWEPNAFAGDDYQFMGQPGHDSTGRFLPYWFRNADGTLGHDIIQFMESQKRSDLGVREGEYYLCAKETQQLCAVDPYTYDVAGKPVLMASFTAPIMVKGKFQGIAGADLSVGFIQDALVKANQSLYQGAGQMALIASNGALIAYTKDAGQLGKSVSTLLDENELNNLKQLKSTEPLYDYDEAHGHIELFLPFKVGNTSAQWTLMIQLPIQAALGESLKLHDDIKAQSDRNTFGMGLVGLALAIIGLGALWLVSRSITRPLKQMVLMLDDIAQGEGDLTRRLDENRPDELGAMAKGFNRFLAKLQAMITQVVSSVQKVSDASEHTAEIAIHTQQGVQKQQSEIDQVATAIQEMSATAQEVARSANQAAEAAGNADQSANHGRTIVQNSSDAISALAAEIDRAVVSVEGLAKDSENITTILVSIRGIAEQTNLLALNAAIEAARAGEQGRGFAVVADEVRNLAGKTQQATQEIQTMIQQLQSGTQDVVQIMQASQAKTETSVQQSSEAAAALAAITEAVSVITEMNIQIAGAAEEQSAVAEDINRNVTVIGTVASEVAQGAEQSSHASAELTQLAEQQRRLVNQFKV</sequence>
<keyword evidence="5 10" id="KW-1133">Transmembrane helix</keyword>
<evidence type="ECO:0000256" key="5">
    <source>
        <dbReference type="ARBA" id="ARBA00022989"/>
    </source>
</evidence>
<dbReference type="Pfam" id="PF00672">
    <property type="entry name" value="HAMP"/>
    <property type="match status" value="1"/>
</dbReference>
<feature type="transmembrane region" description="Helical" evidence="10">
    <location>
        <begin position="12"/>
        <end position="31"/>
    </location>
</feature>